<keyword evidence="3" id="KW-1185">Reference proteome</keyword>
<evidence type="ECO:0000313" key="3">
    <source>
        <dbReference type="Proteomes" id="UP001194696"/>
    </source>
</evidence>
<dbReference type="EMBL" id="JAAAIM010000229">
    <property type="protein sequence ID" value="KAG0291681.1"/>
    <property type="molecule type" value="Genomic_DNA"/>
</dbReference>
<reference evidence="2 3" key="1">
    <citation type="journal article" date="2020" name="Fungal Divers.">
        <title>Resolving the Mortierellaceae phylogeny through synthesis of multi-gene phylogenetics and phylogenomics.</title>
        <authorList>
            <person name="Vandepol N."/>
            <person name="Liber J."/>
            <person name="Desiro A."/>
            <person name="Na H."/>
            <person name="Kennedy M."/>
            <person name="Barry K."/>
            <person name="Grigoriev I.V."/>
            <person name="Miller A.N."/>
            <person name="O'Donnell K."/>
            <person name="Stajich J.E."/>
            <person name="Bonito G."/>
        </authorList>
    </citation>
    <scope>NUCLEOTIDE SEQUENCE [LARGE SCALE GENOMIC DNA]</scope>
    <source>
        <strain evidence="2 3">AD045</strain>
    </source>
</reference>
<feature type="region of interest" description="Disordered" evidence="1">
    <location>
        <begin position="35"/>
        <end position="111"/>
    </location>
</feature>
<protein>
    <submittedName>
        <fullName evidence="2">Uncharacterized protein</fullName>
    </submittedName>
</protein>
<dbReference type="Proteomes" id="UP001194696">
    <property type="component" value="Unassembled WGS sequence"/>
</dbReference>
<proteinExistence type="predicted"/>
<evidence type="ECO:0000256" key="1">
    <source>
        <dbReference type="SAM" id="MobiDB-lite"/>
    </source>
</evidence>
<gene>
    <name evidence="2" type="ORF">BGZ96_004933</name>
</gene>
<name>A0ABQ7K4W7_9FUNG</name>
<sequence length="111" mass="10907">MGIASSVEHQTRQKVTMVKADDAVAVAADVASQDSYCKSNCRHDDPGGPDNLDGGRHPEESGGGPNDPGDPGSPRDGEGAGVVDCAGGGDQSGVAAGAGAGAGFDEERNGQ</sequence>
<feature type="compositionally biased region" description="Gly residues" evidence="1">
    <location>
        <begin position="86"/>
        <end position="102"/>
    </location>
</feature>
<comment type="caution">
    <text evidence="2">The sequence shown here is derived from an EMBL/GenBank/DDBJ whole genome shotgun (WGS) entry which is preliminary data.</text>
</comment>
<evidence type="ECO:0000313" key="2">
    <source>
        <dbReference type="EMBL" id="KAG0291681.1"/>
    </source>
</evidence>
<organism evidence="2 3">
    <name type="scientific">Linnemannia gamsii</name>
    <dbReference type="NCBI Taxonomy" id="64522"/>
    <lineage>
        <taxon>Eukaryota</taxon>
        <taxon>Fungi</taxon>
        <taxon>Fungi incertae sedis</taxon>
        <taxon>Mucoromycota</taxon>
        <taxon>Mortierellomycotina</taxon>
        <taxon>Mortierellomycetes</taxon>
        <taxon>Mortierellales</taxon>
        <taxon>Mortierellaceae</taxon>
        <taxon>Linnemannia</taxon>
    </lineage>
</organism>
<accession>A0ABQ7K4W7</accession>